<feature type="chain" id="PRO_5042143527" evidence="1">
    <location>
        <begin position="18"/>
        <end position="599"/>
    </location>
</feature>
<dbReference type="AlphaFoldDB" id="A0AAE3H891"/>
<gene>
    <name evidence="3" type="ORF">EGI31_24525</name>
</gene>
<dbReference type="PROSITE" id="PS51820">
    <property type="entry name" value="PA14"/>
    <property type="match status" value="1"/>
</dbReference>
<evidence type="ECO:0000313" key="4">
    <source>
        <dbReference type="Proteomes" id="UP001204144"/>
    </source>
</evidence>
<accession>A0AAE3H891</accession>
<dbReference type="Proteomes" id="UP001204144">
    <property type="component" value="Unassembled WGS sequence"/>
</dbReference>
<keyword evidence="1" id="KW-0732">Signal</keyword>
<dbReference type="InterPro" id="IPR010496">
    <property type="entry name" value="AL/BT2_dom"/>
</dbReference>
<dbReference type="EMBL" id="RJUF01000195">
    <property type="protein sequence ID" value="MCP9766115.1"/>
    <property type="molecule type" value="Genomic_DNA"/>
</dbReference>
<name>A0AAE3H891_9BACT</name>
<evidence type="ECO:0000313" key="3">
    <source>
        <dbReference type="EMBL" id="MCP9766115.1"/>
    </source>
</evidence>
<comment type="caution">
    <text evidence="3">The sequence shown here is derived from an EMBL/GenBank/DDBJ whole genome shotgun (WGS) entry which is preliminary data.</text>
</comment>
<dbReference type="InterPro" id="IPR011658">
    <property type="entry name" value="PA14_dom"/>
</dbReference>
<keyword evidence="4" id="KW-1185">Reference proteome</keyword>
<dbReference type="Pfam" id="PF06439">
    <property type="entry name" value="3keto-disac_hyd"/>
    <property type="match status" value="1"/>
</dbReference>
<organism evidence="3 4">
    <name type="scientific">Lacihabitans soyangensis</name>
    <dbReference type="NCBI Taxonomy" id="869394"/>
    <lineage>
        <taxon>Bacteria</taxon>
        <taxon>Pseudomonadati</taxon>
        <taxon>Bacteroidota</taxon>
        <taxon>Cytophagia</taxon>
        <taxon>Cytophagales</taxon>
        <taxon>Leadbetterellaceae</taxon>
        <taxon>Lacihabitans</taxon>
    </lineage>
</organism>
<dbReference type="Pfam" id="PF07691">
    <property type="entry name" value="PA14"/>
    <property type="match status" value="1"/>
</dbReference>
<feature type="signal peptide" evidence="1">
    <location>
        <begin position="1"/>
        <end position="17"/>
    </location>
</feature>
<dbReference type="GO" id="GO:0016787">
    <property type="term" value="F:hydrolase activity"/>
    <property type="evidence" value="ECO:0007669"/>
    <property type="project" value="InterPro"/>
</dbReference>
<evidence type="ECO:0000259" key="2">
    <source>
        <dbReference type="PROSITE" id="PS51820"/>
    </source>
</evidence>
<evidence type="ECO:0000256" key="1">
    <source>
        <dbReference type="SAM" id="SignalP"/>
    </source>
</evidence>
<dbReference type="RefSeq" id="WP_255039820.1">
    <property type="nucleotide sequence ID" value="NZ_RJUF01000195.1"/>
</dbReference>
<proteinExistence type="predicted"/>
<dbReference type="SUPFAM" id="SSF56988">
    <property type="entry name" value="Anthrax protective antigen"/>
    <property type="match status" value="1"/>
</dbReference>
<protein>
    <submittedName>
        <fullName evidence="3">DUF1080 domain-containing protein</fullName>
    </submittedName>
</protein>
<feature type="domain" description="PA14" evidence="2">
    <location>
        <begin position="241"/>
        <end position="377"/>
    </location>
</feature>
<reference evidence="3 4" key="1">
    <citation type="submission" date="2018-11" db="EMBL/GenBank/DDBJ databases">
        <title>Novel bacteria species description.</title>
        <authorList>
            <person name="Han J.-H."/>
        </authorList>
    </citation>
    <scope>NUCLEOTIDE SEQUENCE [LARGE SCALE GENOMIC DNA]</scope>
    <source>
        <strain evidence="3 4">KCTC23259</strain>
    </source>
</reference>
<sequence>MKKLFLLLALCQSLVYAQTPIPLNDLSSFVSKSTNWRIVGDVNVDIDKKNTVISVAGTGVLLCEHEQGKYGLDYDLFSKLEHGDLDIEFDFMMAKGSNSGVYLQGRYEIQLNDSWGANVPKYYDCGGIYERWNDSKPDGQKGYEGYAPRFNAYKAPGLWQNMKISFQAPRFDANGKKIANAKILSIKLNNVLLHENVELSGVTRGSISQEETKSGPLRIQGDHGSVAFRNIMVSQYDKTPGKVSDLSYKVYYGNYMHDLDLSTLKIDERGKTEDLTWEVTKKQNDYVFVIKGTYTAPLAGKYTFYTQLGGNSTLKIDNKEILGNNWTLASQQRQASIELTAGEHTFEIFNNKRDGWIKPALGFWSEGPGFRSTAHHVVGSLIASKPSDPILVEANTNTSLRSFMDFKKSPNDKNFRIVHAISVGSPEKMHYTYDLDKGAIVQIWKGQFLDATPMWEDRGDGSSRPLGSVTLLNHDLTLTNNQNSSWPKDTVGTGYKPMGYILDENDLPTFKYKIFGSDVQDKIRIADNKMFTREISLSKSGNIVARIAEGSKIEKVAEGLYAVDGKTYFIRTASPATIKNGNELVASPVDNKIIYSIIF</sequence>
<dbReference type="Gene3D" id="2.60.120.560">
    <property type="entry name" value="Exo-inulinase, domain 1"/>
    <property type="match status" value="1"/>
</dbReference>
<dbReference type="Gene3D" id="2.60.120.380">
    <property type="match status" value="1"/>
</dbReference>
<dbReference type="InterPro" id="IPR037524">
    <property type="entry name" value="PA14/GLEYA"/>
</dbReference>